<dbReference type="EMBL" id="JARKIF010000033">
    <property type="protein sequence ID" value="KAJ7611304.1"/>
    <property type="molecule type" value="Genomic_DNA"/>
</dbReference>
<evidence type="ECO:0000313" key="3">
    <source>
        <dbReference type="Proteomes" id="UP001221142"/>
    </source>
</evidence>
<protein>
    <submittedName>
        <fullName evidence="2">Uncharacterized protein</fullName>
    </submittedName>
</protein>
<sequence length="522" mass="57539">MSGSSAPPSTSSSSSSGANRSSPTAEAPTAAKRRYDTLVADLGGVDVLRRAGKRSKRDDMDAKKPYDKLMSASKFSTRAVNPFLDMGMIMHFGARSRWAEPVALDPSNTVVASSAALAEEKRHVDVFNKMAAILSPDCMELLRETYKQDTHWGVLVSKMKAAAKDAHYQDTAGLKDKTSHYLPPKAGTGIHPPLDSGENKSDRGLKHPVLRDALLPWAVRLQIHEREAVVEDESEDAPAPRPSLTKNAKKARKALSQNRDINDKLVLTAGRFPSCFYAEGEWDADEPLSGLLRSPFLLRVARHIWTAPKSAMDGAVKLKKTCAARAHGQYTFTPQMIAYVACQARVNLSAENWCEEDGKYKYPSLFKSIVELFEEAEDDDEKEWAADTLAWYQKGVFPGGCNGGGSDDESEEDEESDMARIRAARHSNCFARVFSNPEYSVACFRSLVSISTNTHFPCIYILSLSMLPLIVLPRTSFALATKSLHRNFRLKLALFSNRLNSLARCITRQTLCIASPPPGFAT</sequence>
<keyword evidence="3" id="KW-1185">Reference proteome</keyword>
<dbReference type="Proteomes" id="UP001221142">
    <property type="component" value="Unassembled WGS sequence"/>
</dbReference>
<organism evidence="2 3">
    <name type="scientific">Roridomyces roridus</name>
    <dbReference type="NCBI Taxonomy" id="1738132"/>
    <lineage>
        <taxon>Eukaryota</taxon>
        <taxon>Fungi</taxon>
        <taxon>Dikarya</taxon>
        <taxon>Basidiomycota</taxon>
        <taxon>Agaricomycotina</taxon>
        <taxon>Agaricomycetes</taxon>
        <taxon>Agaricomycetidae</taxon>
        <taxon>Agaricales</taxon>
        <taxon>Marasmiineae</taxon>
        <taxon>Mycenaceae</taxon>
        <taxon>Roridomyces</taxon>
    </lineage>
</organism>
<evidence type="ECO:0000256" key="1">
    <source>
        <dbReference type="SAM" id="MobiDB-lite"/>
    </source>
</evidence>
<comment type="caution">
    <text evidence="2">The sequence shown here is derived from an EMBL/GenBank/DDBJ whole genome shotgun (WGS) entry which is preliminary data.</text>
</comment>
<gene>
    <name evidence="2" type="ORF">FB45DRAFT_1120048</name>
</gene>
<reference evidence="2" key="1">
    <citation type="submission" date="2023-03" db="EMBL/GenBank/DDBJ databases">
        <title>Massive genome expansion in bonnet fungi (Mycena s.s.) driven by repeated elements and novel gene families across ecological guilds.</title>
        <authorList>
            <consortium name="Lawrence Berkeley National Laboratory"/>
            <person name="Harder C.B."/>
            <person name="Miyauchi S."/>
            <person name="Viragh M."/>
            <person name="Kuo A."/>
            <person name="Thoen E."/>
            <person name="Andreopoulos B."/>
            <person name="Lu D."/>
            <person name="Skrede I."/>
            <person name="Drula E."/>
            <person name="Henrissat B."/>
            <person name="Morin E."/>
            <person name="Kohler A."/>
            <person name="Barry K."/>
            <person name="LaButti K."/>
            <person name="Morin E."/>
            <person name="Salamov A."/>
            <person name="Lipzen A."/>
            <person name="Mereny Z."/>
            <person name="Hegedus B."/>
            <person name="Baldrian P."/>
            <person name="Stursova M."/>
            <person name="Weitz H."/>
            <person name="Taylor A."/>
            <person name="Grigoriev I.V."/>
            <person name="Nagy L.G."/>
            <person name="Martin F."/>
            <person name="Kauserud H."/>
        </authorList>
    </citation>
    <scope>NUCLEOTIDE SEQUENCE</scope>
    <source>
        <strain evidence="2">9284</strain>
    </source>
</reference>
<feature type="region of interest" description="Disordered" evidence="1">
    <location>
        <begin position="229"/>
        <end position="255"/>
    </location>
</feature>
<proteinExistence type="predicted"/>
<feature type="compositionally biased region" description="Low complexity" evidence="1">
    <location>
        <begin position="1"/>
        <end position="25"/>
    </location>
</feature>
<dbReference type="InterPro" id="IPR046521">
    <property type="entry name" value="DUF6698"/>
</dbReference>
<accession>A0AAD7B5P9</accession>
<evidence type="ECO:0000313" key="2">
    <source>
        <dbReference type="EMBL" id="KAJ7611304.1"/>
    </source>
</evidence>
<feature type="region of interest" description="Disordered" evidence="1">
    <location>
        <begin position="1"/>
        <end position="33"/>
    </location>
</feature>
<dbReference type="Pfam" id="PF20414">
    <property type="entry name" value="DUF6698"/>
    <property type="match status" value="1"/>
</dbReference>
<name>A0AAD7B5P9_9AGAR</name>
<dbReference type="AlphaFoldDB" id="A0AAD7B5P9"/>